<accession>A0ABQ5KJZ3</accession>
<dbReference type="Pfam" id="PF03946">
    <property type="entry name" value="Ribosomal_L11_N"/>
    <property type="match status" value="1"/>
</dbReference>
<reference evidence="7" key="1">
    <citation type="submission" date="2022-03" db="EMBL/GenBank/DDBJ databases">
        <title>Draft genome sequence of Aduncisulcus paluster, a free-living microaerophilic Fornicata.</title>
        <authorList>
            <person name="Yuyama I."/>
            <person name="Kume K."/>
            <person name="Tamura T."/>
            <person name="Inagaki Y."/>
            <person name="Hashimoto T."/>
        </authorList>
    </citation>
    <scope>NUCLEOTIDE SEQUENCE</scope>
    <source>
        <strain evidence="7">NY0171</strain>
    </source>
</reference>
<dbReference type="SUPFAM" id="SSF46906">
    <property type="entry name" value="Ribosomal protein L11, C-terminal domain"/>
    <property type="match status" value="1"/>
</dbReference>
<evidence type="ECO:0000256" key="1">
    <source>
        <dbReference type="ARBA" id="ARBA00010537"/>
    </source>
</evidence>
<dbReference type="GO" id="GO:0005840">
    <property type="term" value="C:ribosome"/>
    <property type="evidence" value="ECO:0007669"/>
    <property type="project" value="UniProtKB-KW"/>
</dbReference>
<evidence type="ECO:0000256" key="3">
    <source>
        <dbReference type="ARBA" id="ARBA00023274"/>
    </source>
</evidence>
<protein>
    <submittedName>
        <fullName evidence="7">Ribosomal protein L11/L12 like protein</fullName>
    </submittedName>
</protein>
<feature type="domain" description="Large ribosomal subunit protein uL11 C-terminal" evidence="5">
    <location>
        <begin position="75"/>
        <end position="139"/>
    </location>
</feature>
<dbReference type="HAMAP" id="MF_00736">
    <property type="entry name" value="Ribosomal_uL11"/>
    <property type="match status" value="1"/>
</dbReference>
<dbReference type="PANTHER" id="PTHR11661:SF2">
    <property type="entry name" value="LARGE RIBOSOMAL SUBUNIT PROTEIN UL11"/>
    <property type="match status" value="1"/>
</dbReference>
<evidence type="ECO:0000259" key="6">
    <source>
        <dbReference type="Pfam" id="PF03946"/>
    </source>
</evidence>
<organism evidence="7 8">
    <name type="scientific">Aduncisulcus paluster</name>
    <dbReference type="NCBI Taxonomy" id="2918883"/>
    <lineage>
        <taxon>Eukaryota</taxon>
        <taxon>Metamonada</taxon>
        <taxon>Carpediemonas-like organisms</taxon>
        <taxon>Aduncisulcus</taxon>
    </lineage>
</organism>
<comment type="caution">
    <text evidence="7">The sequence shown here is derived from an EMBL/GenBank/DDBJ whole genome shotgun (WGS) entry which is preliminary data.</text>
</comment>
<proteinExistence type="inferred from homology"/>
<evidence type="ECO:0000313" key="7">
    <source>
        <dbReference type="EMBL" id="GKT32251.1"/>
    </source>
</evidence>
<dbReference type="InterPro" id="IPR020785">
    <property type="entry name" value="Ribosomal_uL11_CS"/>
</dbReference>
<dbReference type="InterPro" id="IPR020784">
    <property type="entry name" value="Ribosomal_uL11_N"/>
</dbReference>
<gene>
    <name evidence="7" type="ORF">ADUPG1_006443</name>
</gene>
<dbReference type="SUPFAM" id="SSF54747">
    <property type="entry name" value="Ribosomal L11/L12e N-terminal domain"/>
    <property type="match status" value="1"/>
</dbReference>
<sequence length="167" mass="17857">MPAKKFDPNEETIVYLVVKGGKPPASQVLAPKVGRLGVNPNAIAKQVAAETQGWKGLTVTVELKIKCRKATMNVVPSTAGLVISRIKEGARTKDTPHAGPIAWSDVVDIARGLLEKNKTLSKDVAAACREVIGTVRSVGGHIEYEGEAISCEEMTEMIKDKKVPIAE</sequence>
<dbReference type="Gene3D" id="3.30.1550.10">
    <property type="entry name" value="Ribosomal protein L11/L12, N-terminal domain"/>
    <property type="match status" value="1"/>
</dbReference>
<name>A0ABQ5KJZ3_9EUKA</name>
<feature type="domain" description="Large ribosomal subunit protein uL11 N-terminal" evidence="6">
    <location>
        <begin position="14"/>
        <end position="68"/>
    </location>
</feature>
<dbReference type="Pfam" id="PF00298">
    <property type="entry name" value="Ribosomal_L11"/>
    <property type="match status" value="1"/>
</dbReference>
<evidence type="ECO:0000256" key="2">
    <source>
        <dbReference type="ARBA" id="ARBA00022980"/>
    </source>
</evidence>
<dbReference type="Gene3D" id="1.10.10.250">
    <property type="entry name" value="Ribosomal protein L11, C-terminal domain"/>
    <property type="match status" value="1"/>
</dbReference>
<evidence type="ECO:0000256" key="4">
    <source>
        <dbReference type="RuleBase" id="RU003978"/>
    </source>
</evidence>
<dbReference type="Proteomes" id="UP001057375">
    <property type="component" value="Unassembled WGS sequence"/>
</dbReference>
<dbReference type="PROSITE" id="PS00359">
    <property type="entry name" value="RIBOSOMAL_L11"/>
    <property type="match status" value="1"/>
</dbReference>
<comment type="similarity">
    <text evidence="1 4">Belongs to the universal ribosomal protein uL11 family.</text>
</comment>
<dbReference type="EMBL" id="BQXS01009960">
    <property type="protein sequence ID" value="GKT32251.1"/>
    <property type="molecule type" value="Genomic_DNA"/>
</dbReference>
<keyword evidence="8" id="KW-1185">Reference proteome</keyword>
<dbReference type="InterPro" id="IPR000911">
    <property type="entry name" value="Ribosomal_uL11"/>
</dbReference>
<evidence type="ECO:0000259" key="5">
    <source>
        <dbReference type="Pfam" id="PF00298"/>
    </source>
</evidence>
<evidence type="ECO:0000313" key="8">
    <source>
        <dbReference type="Proteomes" id="UP001057375"/>
    </source>
</evidence>
<dbReference type="SMART" id="SM00649">
    <property type="entry name" value="RL11"/>
    <property type="match status" value="1"/>
</dbReference>
<dbReference type="InterPro" id="IPR036769">
    <property type="entry name" value="Ribosomal_uL11_C_sf"/>
</dbReference>
<keyword evidence="2 4" id="KW-0689">Ribosomal protein</keyword>
<dbReference type="InterPro" id="IPR036796">
    <property type="entry name" value="Ribosomal_uL11_N_sf"/>
</dbReference>
<dbReference type="InterPro" id="IPR020783">
    <property type="entry name" value="Ribosomal_uL11_C"/>
</dbReference>
<dbReference type="PANTHER" id="PTHR11661">
    <property type="entry name" value="60S RIBOSOMAL PROTEIN L12"/>
    <property type="match status" value="1"/>
</dbReference>
<keyword evidence="3 4" id="KW-0687">Ribonucleoprotein</keyword>